<evidence type="ECO:0000256" key="1">
    <source>
        <dbReference type="SAM" id="Phobius"/>
    </source>
</evidence>
<keyword evidence="1" id="KW-0472">Membrane</keyword>
<dbReference type="Proteomes" id="UP000076643">
    <property type="component" value="Unassembled WGS sequence"/>
</dbReference>
<gene>
    <name evidence="2" type="ORF">N475_13980</name>
</gene>
<feature type="transmembrane region" description="Helical" evidence="1">
    <location>
        <begin position="69"/>
        <end position="87"/>
    </location>
</feature>
<dbReference type="AlphaFoldDB" id="A0A166XAC7"/>
<keyword evidence="1" id="KW-0812">Transmembrane</keyword>
<accession>A0A166XAC7</accession>
<feature type="transmembrane region" description="Helical" evidence="1">
    <location>
        <begin position="93"/>
        <end position="111"/>
    </location>
</feature>
<name>A0A166XAC7_9GAMM</name>
<sequence>MINLSRYYPVLPLIILLSIVFGISFSEYWTIAITQNPEVLNNYKFGSEAMIYHGGEIYRSATIYSEHHLVLALISLLNFVVIIGVMAKCKSYPVFKCYLSAAIISVIWLLAR</sequence>
<protein>
    <submittedName>
        <fullName evidence="2">Uncharacterized protein</fullName>
    </submittedName>
</protein>
<keyword evidence="1" id="KW-1133">Transmembrane helix</keyword>
<feature type="transmembrane region" description="Helical" evidence="1">
    <location>
        <begin position="6"/>
        <end position="25"/>
    </location>
</feature>
<comment type="caution">
    <text evidence="2">The sequence shown here is derived from an EMBL/GenBank/DDBJ whole genome shotgun (WGS) entry which is preliminary data.</text>
</comment>
<keyword evidence="3" id="KW-1185">Reference proteome</keyword>
<evidence type="ECO:0000313" key="3">
    <source>
        <dbReference type="Proteomes" id="UP000076643"/>
    </source>
</evidence>
<organism evidence="2 3">
    <name type="scientific">Pseudoalteromonas luteoviolacea DSM 6061</name>
    <dbReference type="NCBI Taxonomy" id="1365250"/>
    <lineage>
        <taxon>Bacteria</taxon>
        <taxon>Pseudomonadati</taxon>
        <taxon>Pseudomonadota</taxon>
        <taxon>Gammaproteobacteria</taxon>
        <taxon>Alteromonadales</taxon>
        <taxon>Pseudoalteromonadaceae</taxon>
        <taxon>Pseudoalteromonas</taxon>
    </lineage>
</organism>
<evidence type="ECO:0000313" key="2">
    <source>
        <dbReference type="EMBL" id="KZN39862.1"/>
    </source>
</evidence>
<dbReference type="RefSeq" id="WP_063357645.1">
    <property type="nucleotide sequence ID" value="NZ_AQHB01000023.1"/>
</dbReference>
<dbReference type="PATRIC" id="fig|1365250.3.peg.2025"/>
<reference evidence="2 3" key="1">
    <citation type="submission" date="2013-07" db="EMBL/GenBank/DDBJ databases">
        <title>Comparative Genomic and Metabolomic Analysis of Twelve Strains of Pseudoalteromonas luteoviolacea.</title>
        <authorList>
            <person name="Vynne N.G."/>
            <person name="Mansson M."/>
            <person name="Gram L."/>
        </authorList>
    </citation>
    <scope>NUCLEOTIDE SEQUENCE [LARGE SCALE GENOMIC DNA]</scope>
    <source>
        <strain evidence="2 3">DSM 6061</strain>
    </source>
</reference>
<dbReference type="EMBL" id="AUYB01000098">
    <property type="protein sequence ID" value="KZN39862.1"/>
    <property type="molecule type" value="Genomic_DNA"/>
</dbReference>
<proteinExistence type="predicted"/>